<accession>B7WUK5</accession>
<dbReference type="Proteomes" id="UP000003039">
    <property type="component" value="Unassembled WGS sequence"/>
</dbReference>
<comment type="caution">
    <text evidence="1">The sequence shown here is derived from an EMBL/GenBank/DDBJ whole genome shotgun (WGS) entry which is preliminary data.</text>
</comment>
<evidence type="ECO:0000313" key="2">
    <source>
        <dbReference type="Proteomes" id="UP000003039"/>
    </source>
</evidence>
<dbReference type="AlphaFoldDB" id="B7WUK5"/>
<evidence type="ECO:0000313" key="1">
    <source>
        <dbReference type="EMBL" id="EED67518.1"/>
    </source>
</evidence>
<reference evidence="1 2" key="1">
    <citation type="journal article" date="2004" name="Appl. Environ. Microbiol.">
        <title>Mineralization of individual congeners of linear alkylbenzenesulfonate by defined pairs of heterotrophic bacteria.</title>
        <authorList>
            <person name="Schleheck D."/>
            <person name="Knepper T.P."/>
            <person name="Fischer K."/>
            <person name="Cook A.M."/>
        </authorList>
    </citation>
    <scope>NUCLEOTIDE SEQUENCE [LARGE SCALE GENOMIC DNA]</scope>
    <source>
        <strain evidence="2">DSM 14576 / KF-1</strain>
    </source>
</reference>
<gene>
    <name evidence="1" type="ORF">CtesDRAFT_PD2464</name>
</gene>
<dbReference type="EMBL" id="AAUJ02000001">
    <property type="protein sequence ID" value="EED67518.1"/>
    <property type="molecule type" value="Genomic_DNA"/>
</dbReference>
<protein>
    <submittedName>
        <fullName evidence="1">Uncharacterized protein</fullName>
    </submittedName>
</protein>
<proteinExistence type="predicted"/>
<sequence length="34" mass="3701">MLISAYLGLLVFAYFAGYKVGYVVKFINQLGNGA</sequence>
<organism evidence="1 2">
    <name type="scientific">Comamonas testosteroni (strain DSM 14576 / KF-1)</name>
    <name type="common">Pseudomonas testosteroni</name>
    <dbReference type="NCBI Taxonomy" id="399795"/>
    <lineage>
        <taxon>Bacteria</taxon>
        <taxon>Pseudomonadati</taxon>
        <taxon>Pseudomonadota</taxon>
        <taxon>Betaproteobacteria</taxon>
        <taxon>Burkholderiales</taxon>
        <taxon>Comamonadaceae</taxon>
        <taxon>Comamonas</taxon>
    </lineage>
</organism>
<name>B7WUK5_COMTK</name>